<keyword evidence="1" id="KW-0378">Hydrolase</keyword>
<keyword evidence="1" id="KW-0234">DNA repair</keyword>
<keyword evidence="4" id="KW-1185">Reference proteome</keyword>
<feature type="domain" description="DNA helicase Pif1-like DEAD-box helicase" evidence="2">
    <location>
        <begin position="49"/>
        <end position="88"/>
    </location>
</feature>
<organism evidence="3 4">
    <name type="scientific">Arachis hypogaea</name>
    <name type="common">Peanut</name>
    <dbReference type="NCBI Taxonomy" id="3818"/>
    <lineage>
        <taxon>Eukaryota</taxon>
        <taxon>Viridiplantae</taxon>
        <taxon>Streptophyta</taxon>
        <taxon>Embryophyta</taxon>
        <taxon>Tracheophyta</taxon>
        <taxon>Spermatophyta</taxon>
        <taxon>Magnoliopsida</taxon>
        <taxon>eudicotyledons</taxon>
        <taxon>Gunneridae</taxon>
        <taxon>Pentapetalae</taxon>
        <taxon>rosids</taxon>
        <taxon>fabids</taxon>
        <taxon>Fabales</taxon>
        <taxon>Fabaceae</taxon>
        <taxon>Papilionoideae</taxon>
        <taxon>50 kb inversion clade</taxon>
        <taxon>dalbergioids sensu lato</taxon>
        <taxon>Dalbergieae</taxon>
        <taxon>Pterocarpus clade</taxon>
        <taxon>Arachis</taxon>
    </lineage>
</organism>
<dbReference type="PANTHER" id="PTHR10492">
    <property type="match status" value="1"/>
</dbReference>
<dbReference type="GO" id="GO:0006281">
    <property type="term" value="P:DNA repair"/>
    <property type="evidence" value="ECO:0007669"/>
    <property type="project" value="UniProtKB-KW"/>
</dbReference>
<comment type="cofactor">
    <cofactor evidence="1">
        <name>Mg(2+)</name>
        <dbReference type="ChEBI" id="CHEBI:18420"/>
    </cofactor>
</comment>
<evidence type="ECO:0000313" key="3">
    <source>
        <dbReference type="EMBL" id="RYR33801.1"/>
    </source>
</evidence>
<dbReference type="EC" id="5.6.2.3" evidence="1"/>
<sequence>MNGRSLKNYSQMPFSSQDLVSHFSNSMIMNEMNYDVDQLREEHDVNLDKLTDEQKLIYERIIDTVANKRLGFFFVYGFGGIEKTFLWRFGITSLFLPNGRTAHSLFCIPIELNEESACSIKKDSQRVELIRRASLII</sequence>
<name>A0A445B575_ARAHY</name>
<keyword evidence="1" id="KW-0233">DNA recombination</keyword>
<gene>
    <name evidence="3" type="ORF">Ahy_A10g048445</name>
</gene>
<dbReference type="GO" id="GO:0043139">
    <property type="term" value="F:5'-3' DNA helicase activity"/>
    <property type="evidence" value="ECO:0007669"/>
    <property type="project" value="UniProtKB-EC"/>
</dbReference>
<accession>A0A445B575</accession>
<comment type="catalytic activity">
    <reaction evidence="1">
        <text>ATP + H2O = ADP + phosphate + H(+)</text>
        <dbReference type="Rhea" id="RHEA:13065"/>
        <dbReference type="ChEBI" id="CHEBI:15377"/>
        <dbReference type="ChEBI" id="CHEBI:15378"/>
        <dbReference type="ChEBI" id="CHEBI:30616"/>
        <dbReference type="ChEBI" id="CHEBI:43474"/>
        <dbReference type="ChEBI" id="CHEBI:456216"/>
        <dbReference type="EC" id="5.6.2.3"/>
    </reaction>
</comment>
<dbReference type="PANTHER" id="PTHR10492:SF57">
    <property type="entry name" value="ATP-DEPENDENT DNA HELICASE"/>
    <property type="match status" value="1"/>
</dbReference>
<dbReference type="STRING" id="3818.A0A445B575"/>
<dbReference type="Proteomes" id="UP000289738">
    <property type="component" value="Chromosome A10"/>
</dbReference>
<keyword evidence="1" id="KW-0347">Helicase</keyword>
<dbReference type="GO" id="GO:0016887">
    <property type="term" value="F:ATP hydrolysis activity"/>
    <property type="evidence" value="ECO:0007669"/>
    <property type="project" value="RHEA"/>
</dbReference>
<dbReference type="EMBL" id="SDMP01000010">
    <property type="protein sequence ID" value="RYR33801.1"/>
    <property type="molecule type" value="Genomic_DNA"/>
</dbReference>
<evidence type="ECO:0000313" key="4">
    <source>
        <dbReference type="Proteomes" id="UP000289738"/>
    </source>
</evidence>
<keyword evidence="1" id="KW-0067">ATP-binding</keyword>
<dbReference type="InterPro" id="IPR010285">
    <property type="entry name" value="DNA_helicase_pif1-like_DEAD"/>
</dbReference>
<protein>
    <recommendedName>
        <fullName evidence="1">ATP-dependent DNA helicase</fullName>
        <ecNumber evidence="1">5.6.2.3</ecNumber>
    </recommendedName>
</protein>
<dbReference type="GO" id="GO:0006310">
    <property type="term" value="P:DNA recombination"/>
    <property type="evidence" value="ECO:0007669"/>
    <property type="project" value="UniProtKB-KW"/>
</dbReference>
<reference evidence="3 4" key="1">
    <citation type="submission" date="2019-01" db="EMBL/GenBank/DDBJ databases">
        <title>Sequencing of cultivated peanut Arachis hypogaea provides insights into genome evolution and oil improvement.</title>
        <authorList>
            <person name="Chen X."/>
        </authorList>
    </citation>
    <scope>NUCLEOTIDE SEQUENCE [LARGE SCALE GENOMIC DNA]</scope>
    <source>
        <strain evidence="4">cv. Fuhuasheng</strain>
        <tissue evidence="3">Leaves</tissue>
    </source>
</reference>
<comment type="similarity">
    <text evidence="1">Belongs to the helicase family.</text>
</comment>
<proteinExistence type="inferred from homology"/>
<dbReference type="AlphaFoldDB" id="A0A445B575"/>
<keyword evidence="1" id="KW-0547">Nucleotide-binding</keyword>
<dbReference type="GO" id="GO:0000723">
    <property type="term" value="P:telomere maintenance"/>
    <property type="evidence" value="ECO:0007669"/>
    <property type="project" value="InterPro"/>
</dbReference>
<keyword evidence="1" id="KW-0227">DNA damage</keyword>
<feature type="domain" description="DNA helicase Pif1-like DEAD-box helicase" evidence="2">
    <location>
        <begin position="90"/>
        <end position="137"/>
    </location>
</feature>
<dbReference type="GO" id="GO:0005524">
    <property type="term" value="F:ATP binding"/>
    <property type="evidence" value="ECO:0007669"/>
    <property type="project" value="UniProtKB-KW"/>
</dbReference>
<comment type="caution">
    <text evidence="3">The sequence shown here is derived from an EMBL/GenBank/DDBJ whole genome shotgun (WGS) entry which is preliminary data.</text>
</comment>
<dbReference type="Pfam" id="PF05970">
    <property type="entry name" value="PIF1"/>
    <property type="match status" value="2"/>
</dbReference>
<evidence type="ECO:0000256" key="1">
    <source>
        <dbReference type="RuleBase" id="RU363044"/>
    </source>
</evidence>
<evidence type="ECO:0000259" key="2">
    <source>
        <dbReference type="Pfam" id="PF05970"/>
    </source>
</evidence>